<protein>
    <submittedName>
        <fullName evidence="2">Uncharacterized protein LOC130511990 isoform X1</fullName>
    </submittedName>
</protein>
<evidence type="ECO:0000313" key="1">
    <source>
        <dbReference type="Proteomes" id="UP000504610"/>
    </source>
</evidence>
<dbReference type="GeneID" id="130511990"/>
<reference evidence="2" key="2">
    <citation type="submission" date="2025-08" db="UniProtKB">
        <authorList>
            <consortium name="RefSeq"/>
        </authorList>
    </citation>
    <scope>IDENTIFICATION</scope>
    <source>
        <tissue evidence="2">Leaf</tissue>
    </source>
</reference>
<gene>
    <name evidence="2" type="primary">LOC130511990</name>
</gene>
<sequence>MASEIVCTNTNHFDMIQMSRLHHSDYPALDLNGDNYLDWAMNTSADLKSKGLGKCIKYGNDTLAYERRRAVLIMRKHLVKDLYDECSYINDPYDLWSRLNTMFFEPLQDESMKEWKALRFQDYESVDDYHFDLMRITYSLKLCGEVITNYDLLSKTRDTIHSKEVLLSQKAKGFTTYYDLLSYLSALEEKKQKRKVNLDKLDYVMEISAEYHCEMIYGDAEEAKKRKFGWTHIDDEIGLFIE</sequence>
<proteinExistence type="predicted"/>
<dbReference type="PANTHER" id="PTHR33325">
    <property type="entry name" value="ZINC FINGER, CCHC-TYPE-RELATED"/>
    <property type="match status" value="1"/>
</dbReference>
<name>A0A9W3DQ95_RAPSA</name>
<keyword evidence="1" id="KW-1185">Reference proteome</keyword>
<dbReference type="AlphaFoldDB" id="A0A9W3DQ95"/>
<dbReference type="RefSeq" id="XP_056866000.1">
    <property type="nucleotide sequence ID" value="XM_057010020.1"/>
</dbReference>
<dbReference type="OrthoDB" id="1101420at2759"/>
<evidence type="ECO:0000313" key="2">
    <source>
        <dbReference type="RefSeq" id="XP_056866000.1"/>
    </source>
</evidence>
<dbReference type="PANTHER" id="PTHR33325:SF5">
    <property type="entry name" value="TRANSCRIPTION FACTOR INTERACTOR AND REGULATOR CCHC(ZN) FAMILY"/>
    <property type="match status" value="1"/>
</dbReference>
<organism evidence="1 2">
    <name type="scientific">Raphanus sativus</name>
    <name type="common">Radish</name>
    <name type="synonym">Raphanus raphanistrum var. sativus</name>
    <dbReference type="NCBI Taxonomy" id="3726"/>
    <lineage>
        <taxon>Eukaryota</taxon>
        <taxon>Viridiplantae</taxon>
        <taxon>Streptophyta</taxon>
        <taxon>Embryophyta</taxon>
        <taxon>Tracheophyta</taxon>
        <taxon>Spermatophyta</taxon>
        <taxon>Magnoliopsida</taxon>
        <taxon>eudicotyledons</taxon>
        <taxon>Gunneridae</taxon>
        <taxon>Pentapetalae</taxon>
        <taxon>rosids</taxon>
        <taxon>malvids</taxon>
        <taxon>Brassicales</taxon>
        <taxon>Brassicaceae</taxon>
        <taxon>Brassiceae</taxon>
        <taxon>Raphanus</taxon>
    </lineage>
</organism>
<dbReference type="Proteomes" id="UP000504610">
    <property type="component" value="Chromosome 4"/>
</dbReference>
<dbReference type="KEGG" id="rsz:130511990"/>
<reference evidence="1" key="1">
    <citation type="journal article" date="2019" name="Database">
        <title>The radish genome database (RadishGD): an integrated information resource for radish genomics.</title>
        <authorList>
            <person name="Yu H.J."/>
            <person name="Baek S."/>
            <person name="Lee Y.J."/>
            <person name="Cho A."/>
            <person name="Mun J.H."/>
        </authorList>
    </citation>
    <scope>NUCLEOTIDE SEQUENCE [LARGE SCALE GENOMIC DNA]</scope>
    <source>
        <strain evidence="1">cv. WK10039</strain>
    </source>
</reference>
<accession>A0A9W3DQ95</accession>